<evidence type="ECO:0000313" key="1">
    <source>
        <dbReference type="EMBL" id="CAF2985459.1"/>
    </source>
</evidence>
<gene>
    <name evidence="1" type="ORF">TIS948_LOCUS686</name>
</gene>
<dbReference type="EMBL" id="CAJNXB010000019">
    <property type="protein sequence ID" value="CAF2985459.1"/>
    <property type="molecule type" value="Genomic_DNA"/>
</dbReference>
<dbReference type="AlphaFoldDB" id="A0A817K8L4"/>
<evidence type="ECO:0000313" key="2">
    <source>
        <dbReference type="Proteomes" id="UP000663825"/>
    </source>
</evidence>
<reference evidence="1" key="1">
    <citation type="submission" date="2021-02" db="EMBL/GenBank/DDBJ databases">
        <authorList>
            <person name="Nowell W R."/>
        </authorList>
    </citation>
    <scope>NUCLEOTIDE SEQUENCE</scope>
</reference>
<evidence type="ECO:0008006" key="3">
    <source>
        <dbReference type="Google" id="ProtNLM"/>
    </source>
</evidence>
<comment type="caution">
    <text evidence="1">The sequence shown here is derived from an EMBL/GenBank/DDBJ whole genome shotgun (WGS) entry which is preliminary data.</text>
</comment>
<sequence>MMCCEKCKQLLAYTPRDGTASLAKHKRSCQTTDHTSVKDSVKQTQVTEYYSSKKSQCERIKSIGISQDQHFICTFLHPRLKRFDAVLHEKDIAFDLVKRELLPRTSISRITTDTASKAVTTNVSIINDSTPPANPNNLLTCCFDKPRPIISSVTTPVKELNDYMELIVPDEESDDILLFWKNHEKSFPTLS</sequence>
<proteinExistence type="predicted"/>
<dbReference type="Proteomes" id="UP000663825">
    <property type="component" value="Unassembled WGS sequence"/>
</dbReference>
<dbReference type="OrthoDB" id="1607513at2759"/>
<name>A0A817K8L4_9BILA</name>
<accession>A0A817K8L4</accession>
<dbReference type="SUPFAM" id="SSF53098">
    <property type="entry name" value="Ribonuclease H-like"/>
    <property type="match status" value="1"/>
</dbReference>
<dbReference type="InterPro" id="IPR012337">
    <property type="entry name" value="RNaseH-like_sf"/>
</dbReference>
<organism evidence="1 2">
    <name type="scientific">Rotaria socialis</name>
    <dbReference type="NCBI Taxonomy" id="392032"/>
    <lineage>
        <taxon>Eukaryota</taxon>
        <taxon>Metazoa</taxon>
        <taxon>Spiralia</taxon>
        <taxon>Gnathifera</taxon>
        <taxon>Rotifera</taxon>
        <taxon>Eurotatoria</taxon>
        <taxon>Bdelloidea</taxon>
        <taxon>Philodinida</taxon>
        <taxon>Philodinidae</taxon>
        <taxon>Rotaria</taxon>
    </lineage>
</organism>
<protein>
    <recommendedName>
        <fullName evidence="3">BED-type domain-containing protein</fullName>
    </recommendedName>
</protein>